<dbReference type="SUPFAM" id="SSF51445">
    <property type="entry name" value="(Trans)glycosidases"/>
    <property type="match status" value="1"/>
</dbReference>
<dbReference type="OrthoDB" id="76388at2759"/>
<name>G0PLT9_CAEBE</name>
<dbReference type="HOGENOM" id="CLU_1267884_0_0_1"/>
<evidence type="ECO:0000259" key="1">
    <source>
        <dbReference type="PROSITE" id="PS51910"/>
    </source>
</evidence>
<proteinExistence type="predicted"/>
<gene>
    <name evidence="2" type="ORF">CAEBREN_29880</name>
</gene>
<dbReference type="PANTHER" id="PTHR46073:SF6">
    <property type="entry name" value="GH18 DOMAIN-CONTAINING PROTEIN"/>
    <property type="match status" value="1"/>
</dbReference>
<keyword evidence="3" id="KW-1185">Reference proteome</keyword>
<dbReference type="Proteomes" id="UP000008068">
    <property type="component" value="Unassembled WGS sequence"/>
</dbReference>
<feature type="domain" description="GH18" evidence="1">
    <location>
        <begin position="1"/>
        <end position="207"/>
    </location>
</feature>
<dbReference type="Pfam" id="PF00704">
    <property type="entry name" value="Glyco_hydro_18"/>
    <property type="match status" value="1"/>
</dbReference>
<dbReference type="Gene3D" id="3.20.20.80">
    <property type="entry name" value="Glycosidases"/>
    <property type="match status" value="1"/>
</dbReference>
<dbReference type="InterPro" id="IPR017853">
    <property type="entry name" value="GH"/>
</dbReference>
<sequence>MVIDAVFIKELRSEFAKTAKYRGRKEPYLISVMPPTTYLYTEANLDALLGYVDFINVHSMNYEKHWKTDYGTFPGQPLTLRPGVQKESTDGELKYVACASRSPSRLNMPINFYWFCWWNKTEGLLVPYNGKNTIGWDYSKIITYTGNTPVEYDGKTLYILFENEESIREKMEYAKEKNIGGVVIWKIEFDDDQLTLLNAVASKVPCIDDRNKINYDCY</sequence>
<dbReference type="GO" id="GO:0005975">
    <property type="term" value="P:carbohydrate metabolic process"/>
    <property type="evidence" value="ECO:0007669"/>
    <property type="project" value="InterPro"/>
</dbReference>
<dbReference type="AlphaFoldDB" id="G0PLT9"/>
<dbReference type="InterPro" id="IPR001223">
    <property type="entry name" value="Glyco_hydro18_cat"/>
</dbReference>
<evidence type="ECO:0000313" key="3">
    <source>
        <dbReference type="Proteomes" id="UP000008068"/>
    </source>
</evidence>
<dbReference type="eggNOG" id="KOG2806">
    <property type="taxonomic scope" value="Eukaryota"/>
</dbReference>
<protein>
    <recommendedName>
        <fullName evidence="1">GH18 domain-containing protein</fullName>
    </recommendedName>
</protein>
<evidence type="ECO:0000313" key="2">
    <source>
        <dbReference type="EMBL" id="EGT35852.1"/>
    </source>
</evidence>
<dbReference type="PANTHER" id="PTHR46073">
    <property type="entry name" value="CHITINASE"/>
    <property type="match status" value="1"/>
</dbReference>
<dbReference type="EMBL" id="GL381191">
    <property type="protein sequence ID" value="EGT35852.1"/>
    <property type="molecule type" value="Genomic_DNA"/>
</dbReference>
<dbReference type="STRING" id="135651.G0PLT9"/>
<dbReference type="PROSITE" id="PS51910">
    <property type="entry name" value="GH18_2"/>
    <property type="match status" value="1"/>
</dbReference>
<accession>G0PLT9</accession>
<dbReference type="InParanoid" id="G0PLT9"/>
<reference evidence="3" key="1">
    <citation type="submission" date="2011-07" db="EMBL/GenBank/DDBJ databases">
        <authorList>
            <consortium name="Caenorhabditis brenneri Sequencing and Analysis Consortium"/>
            <person name="Wilson R.K."/>
        </authorList>
    </citation>
    <scope>NUCLEOTIDE SEQUENCE [LARGE SCALE GENOMIC DNA]</scope>
    <source>
        <strain evidence="3">PB2801</strain>
    </source>
</reference>
<organism evidence="3">
    <name type="scientific">Caenorhabditis brenneri</name>
    <name type="common">Nematode worm</name>
    <dbReference type="NCBI Taxonomy" id="135651"/>
    <lineage>
        <taxon>Eukaryota</taxon>
        <taxon>Metazoa</taxon>
        <taxon>Ecdysozoa</taxon>
        <taxon>Nematoda</taxon>
        <taxon>Chromadorea</taxon>
        <taxon>Rhabditida</taxon>
        <taxon>Rhabditina</taxon>
        <taxon>Rhabditomorpha</taxon>
        <taxon>Rhabditoidea</taxon>
        <taxon>Rhabditidae</taxon>
        <taxon>Peloderinae</taxon>
        <taxon>Caenorhabditis</taxon>
    </lineage>
</organism>